<dbReference type="Gene3D" id="3.30.70.100">
    <property type="match status" value="1"/>
</dbReference>
<protein>
    <submittedName>
        <fullName evidence="2">DUF1330 domain-containing protein</fullName>
    </submittedName>
</protein>
<proteinExistence type="predicted"/>
<dbReference type="PANTHER" id="PTHR41521:SF4">
    <property type="entry name" value="BLR0684 PROTEIN"/>
    <property type="match status" value="1"/>
</dbReference>
<feature type="domain" description="DUF1330" evidence="1">
    <location>
        <begin position="3"/>
        <end position="95"/>
    </location>
</feature>
<evidence type="ECO:0000259" key="1">
    <source>
        <dbReference type="Pfam" id="PF07045"/>
    </source>
</evidence>
<dbReference type="Proteomes" id="UP000265882">
    <property type="component" value="Unassembled WGS sequence"/>
</dbReference>
<dbReference type="InterPro" id="IPR011008">
    <property type="entry name" value="Dimeric_a/b-barrel"/>
</dbReference>
<accession>A0A3A4NSA1</accession>
<gene>
    <name evidence="2" type="ORF">C4520_08935</name>
</gene>
<dbReference type="PANTHER" id="PTHR41521">
    <property type="match status" value="1"/>
</dbReference>
<reference evidence="2 3" key="1">
    <citation type="journal article" date="2017" name="ISME J.">
        <title>Energy and carbon metabolisms in a deep terrestrial subsurface fluid microbial community.</title>
        <authorList>
            <person name="Momper L."/>
            <person name="Jungbluth S.P."/>
            <person name="Lee M.D."/>
            <person name="Amend J.P."/>
        </authorList>
    </citation>
    <scope>NUCLEOTIDE SEQUENCE [LARGE SCALE GENOMIC DNA]</scope>
    <source>
        <strain evidence="2">SURF_5</strain>
    </source>
</reference>
<dbReference type="Pfam" id="PF07045">
    <property type="entry name" value="DUF1330"/>
    <property type="match status" value="1"/>
</dbReference>
<evidence type="ECO:0000313" key="2">
    <source>
        <dbReference type="EMBL" id="RJP21912.1"/>
    </source>
</evidence>
<name>A0A3A4NSA1_ABYX5</name>
<dbReference type="EMBL" id="QZKU01000063">
    <property type="protein sequence ID" value="RJP21912.1"/>
    <property type="molecule type" value="Genomic_DNA"/>
</dbReference>
<comment type="caution">
    <text evidence="2">The sequence shown here is derived from an EMBL/GenBank/DDBJ whole genome shotgun (WGS) entry which is preliminary data.</text>
</comment>
<dbReference type="InterPro" id="IPR010753">
    <property type="entry name" value="DUF1330"/>
</dbReference>
<dbReference type="AlphaFoldDB" id="A0A3A4NSA1"/>
<evidence type="ECO:0000313" key="3">
    <source>
        <dbReference type="Proteomes" id="UP000265882"/>
    </source>
</evidence>
<dbReference type="SUPFAM" id="SSF54909">
    <property type="entry name" value="Dimeric alpha+beta barrel"/>
    <property type="match status" value="1"/>
</dbReference>
<sequence>MQVYLIIDIEVIDQALYSEYVRKVPATVEKYGGRYLARGGNIRTLSGDWRPERIILIEFPSAEALRGWISSPDYAALRDIRERSTRDRAIIVEGVPSSGE</sequence>
<organism evidence="2 3">
    <name type="scientific">Abyssobacteria bacterium (strain SURF_5)</name>
    <dbReference type="NCBI Taxonomy" id="2093360"/>
    <lineage>
        <taxon>Bacteria</taxon>
        <taxon>Pseudomonadati</taxon>
        <taxon>Candidatus Hydrogenedentota</taxon>
        <taxon>Candidatus Abyssobacteria</taxon>
    </lineage>
</organism>